<dbReference type="InterPro" id="IPR044974">
    <property type="entry name" value="Disease_R_plants"/>
</dbReference>
<name>A0AAV6WS05_9LAMI</name>
<gene>
    <name evidence="11" type="ORF">BUALT_Bualt14G0041000</name>
</gene>
<keyword evidence="2" id="KW-0433">Leucine-rich repeat</keyword>
<keyword evidence="5" id="KW-0611">Plant defense</keyword>
<dbReference type="InterPro" id="IPR058922">
    <property type="entry name" value="WHD_DRP"/>
</dbReference>
<evidence type="ECO:0000256" key="6">
    <source>
        <dbReference type="ARBA" id="ARBA00022840"/>
    </source>
</evidence>
<proteinExistence type="inferred from homology"/>
<dbReference type="InterPro" id="IPR055414">
    <property type="entry name" value="LRR_R13L4/SHOC2-like"/>
</dbReference>
<dbReference type="InterPro" id="IPR042197">
    <property type="entry name" value="Apaf_helical"/>
</dbReference>
<reference evidence="11" key="1">
    <citation type="submission" date="2019-10" db="EMBL/GenBank/DDBJ databases">
        <authorList>
            <person name="Zhang R."/>
            <person name="Pan Y."/>
            <person name="Wang J."/>
            <person name="Ma R."/>
            <person name="Yu S."/>
        </authorList>
    </citation>
    <scope>NUCLEOTIDE SEQUENCE</scope>
    <source>
        <strain evidence="11">LA-IB0</strain>
        <tissue evidence="11">Leaf</tissue>
    </source>
</reference>
<feature type="domain" description="Disease resistance R13L4/SHOC-2-like LRR" evidence="10">
    <location>
        <begin position="547"/>
        <end position="879"/>
    </location>
</feature>
<dbReference type="PANTHER" id="PTHR23155">
    <property type="entry name" value="DISEASE RESISTANCE PROTEIN RP"/>
    <property type="match status" value="1"/>
</dbReference>
<dbReference type="Pfam" id="PF18052">
    <property type="entry name" value="Rx_N"/>
    <property type="match status" value="1"/>
</dbReference>
<accession>A0AAV6WS05</accession>
<dbReference type="GO" id="GO:0051607">
    <property type="term" value="P:defense response to virus"/>
    <property type="evidence" value="ECO:0007669"/>
    <property type="project" value="UniProtKB-ARBA"/>
</dbReference>
<evidence type="ECO:0000259" key="10">
    <source>
        <dbReference type="Pfam" id="PF23598"/>
    </source>
</evidence>
<dbReference type="Pfam" id="PF23559">
    <property type="entry name" value="WHD_DRP"/>
    <property type="match status" value="1"/>
</dbReference>
<dbReference type="CDD" id="cd14798">
    <property type="entry name" value="RX-CC_like"/>
    <property type="match status" value="1"/>
</dbReference>
<dbReference type="Gene3D" id="3.80.10.10">
    <property type="entry name" value="Ribonuclease Inhibitor"/>
    <property type="match status" value="1"/>
</dbReference>
<evidence type="ECO:0000313" key="12">
    <source>
        <dbReference type="Proteomes" id="UP000826271"/>
    </source>
</evidence>
<protein>
    <recommendedName>
        <fullName evidence="13">Disease resistance protein At1g50180</fullName>
    </recommendedName>
</protein>
<dbReference type="EMBL" id="WHWC01000014">
    <property type="protein sequence ID" value="KAG8369698.1"/>
    <property type="molecule type" value="Genomic_DNA"/>
</dbReference>
<dbReference type="GO" id="GO:0043531">
    <property type="term" value="F:ADP binding"/>
    <property type="evidence" value="ECO:0007669"/>
    <property type="project" value="InterPro"/>
</dbReference>
<dbReference type="GO" id="GO:0005524">
    <property type="term" value="F:ATP binding"/>
    <property type="evidence" value="ECO:0007669"/>
    <property type="project" value="UniProtKB-KW"/>
</dbReference>
<feature type="domain" description="NB-ARC" evidence="7">
    <location>
        <begin position="164"/>
        <end position="322"/>
    </location>
</feature>
<comment type="caution">
    <text evidence="11">The sequence shown here is derived from an EMBL/GenBank/DDBJ whole genome shotgun (WGS) entry which is preliminary data.</text>
</comment>
<dbReference type="SUPFAM" id="SSF52540">
    <property type="entry name" value="P-loop containing nucleoside triphosphate hydrolases"/>
    <property type="match status" value="1"/>
</dbReference>
<keyword evidence="6" id="KW-0067">ATP-binding</keyword>
<keyword evidence="12" id="KW-1185">Reference proteome</keyword>
<feature type="domain" description="Disease resistance protein winged helix" evidence="9">
    <location>
        <begin position="419"/>
        <end position="494"/>
    </location>
</feature>
<dbReference type="Pfam" id="PF23598">
    <property type="entry name" value="LRR_14"/>
    <property type="match status" value="1"/>
</dbReference>
<dbReference type="FunFam" id="3.40.50.300:FF:001091">
    <property type="entry name" value="Probable disease resistance protein At1g61300"/>
    <property type="match status" value="1"/>
</dbReference>
<evidence type="ECO:0000256" key="3">
    <source>
        <dbReference type="ARBA" id="ARBA00022737"/>
    </source>
</evidence>
<dbReference type="Gene3D" id="1.10.8.430">
    <property type="entry name" value="Helical domain of apoptotic protease-activating factors"/>
    <property type="match status" value="1"/>
</dbReference>
<sequence length="912" mass="105561">MFDAFASMALETLRDVLIGEAKFLPSVDVEEVQRQLKTMHCFLGGADRREDKYNTETVCNWLRELQNLADQAEDVLERYVVRVTSKRERTGLKKVLNTFTSISYEYSARKEIENIMSRMAYLTQSLESITKEESSIDNTQLWSRKTYGHEVEEHFVGMEDDINVLETLVTSDDRSDKVISICGMGGLGKTTLATKIYNGEVVRRRFEARAWVCVSQQFQPKAVFQGLLNQLVPNQGEVKDENELVRKLYQVQLEKKCLVVLDDIWEVNHWNILSRVFPIGEACCKVVLTSRNEKVAATEYVHKLECLSEEEGWELLQKIALPINYSPDLITTESKLLEDEGKEIVRKCGCLPLAISIIGGILRQKKSSSEWEEVKKNIDSYLKRGEGVGKDTRIMQILDLSYNVLPYNLKPCFLYLGCFQEDRDIETKQLYLLWMAEGMISSKNKGRGETLRDVAERYLCELANRCMIQVKVDEYSIHNRFESCRLHDLMRDLCLSKGKEEEFVQVVDKQRQTEDIGSSLGRTRRLAVHKEKLEDLQFVYGRRNRNLRSLLLLENTYSDIQKIVSIDFGMLTSLKILILEGCEFKNRKLPEGIEKLILLKHLSLYGSKVEELPPSIRKLPCLQSLNLRTPYQMKLPSVIHSTGRLRHLLLPESITSIVGGGKLKLDGLNELETLSGFNSEFMDFSHIHKLVNLRELNGDICDEESLSTIVHHILDHQDQFRKTFFEINGSCPMNSEQGSILLRKMLMCHSLVKLHIYCRVRKLPAYEPHLCRNLIYLTLDDCRMEEDPMKTLEKLPMLRELEMDKDVFVGREMVCRAAGFPQLRNLELWGLTNLVEWRVEERAMPNLSSLDIGRCKKLKMIPEGLRFITTLQEITISYMPKEFKDRIRIVDGEDFDKIKHIPSIRFWKVVGY</sequence>
<dbReference type="InterPro" id="IPR027417">
    <property type="entry name" value="P-loop_NTPase"/>
</dbReference>
<keyword evidence="3" id="KW-0677">Repeat</keyword>
<dbReference type="PANTHER" id="PTHR23155:SF1185">
    <property type="entry name" value="DISEASE RESISTANCE RPP8-LIKE PROTEIN 3-RELATED"/>
    <property type="match status" value="1"/>
</dbReference>
<dbReference type="InterPro" id="IPR002182">
    <property type="entry name" value="NB-ARC"/>
</dbReference>
<comment type="similarity">
    <text evidence="1">Belongs to the disease resistance NB-LRR family.</text>
</comment>
<dbReference type="FunFam" id="1.10.10.10:FF:000322">
    <property type="entry name" value="Probable disease resistance protein At1g63360"/>
    <property type="match status" value="1"/>
</dbReference>
<dbReference type="InterPro" id="IPR036388">
    <property type="entry name" value="WH-like_DNA-bd_sf"/>
</dbReference>
<dbReference type="GO" id="GO:0098542">
    <property type="term" value="P:defense response to other organism"/>
    <property type="evidence" value="ECO:0007669"/>
    <property type="project" value="TreeGrafter"/>
</dbReference>
<evidence type="ECO:0000256" key="2">
    <source>
        <dbReference type="ARBA" id="ARBA00022614"/>
    </source>
</evidence>
<dbReference type="Gene3D" id="3.40.50.300">
    <property type="entry name" value="P-loop containing nucleotide triphosphate hydrolases"/>
    <property type="match status" value="1"/>
</dbReference>
<evidence type="ECO:0000256" key="1">
    <source>
        <dbReference type="ARBA" id="ARBA00008894"/>
    </source>
</evidence>
<organism evidence="11 12">
    <name type="scientific">Buddleja alternifolia</name>
    <dbReference type="NCBI Taxonomy" id="168488"/>
    <lineage>
        <taxon>Eukaryota</taxon>
        <taxon>Viridiplantae</taxon>
        <taxon>Streptophyta</taxon>
        <taxon>Embryophyta</taxon>
        <taxon>Tracheophyta</taxon>
        <taxon>Spermatophyta</taxon>
        <taxon>Magnoliopsida</taxon>
        <taxon>eudicotyledons</taxon>
        <taxon>Gunneridae</taxon>
        <taxon>Pentapetalae</taxon>
        <taxon>asterids</taxon>
        <taxon>lamiids</taxon>
        <taxon>Lamiales</taxon>
        <taxon>Scrophulariaceae</taxon>
        <taxon>Buddlejeae</taxon>
        <taxon>Buddleja</taxon>
    </lineage>
</organism>
<evidence type="ECO:0008006" key="13">
    <source>
        <dbReference type="Google" id="ProtNLM"/>
    </source>
</evidence>
<evidence type="ECO:0000259" key="9">
    <source>
        <dbReference type="Pfam" id="PF23559"/>
    </source>
</evidence>
<dbReference type="Gene3D" id="1.20.5.4130">
    <property type="match status" value="1"/>
</dbReference>
<evidence type="ECO:0000313" key="11">
    <source>
        <dbReference type="EMBL" id="KAG8369698.1"/>
    </source>
</evidence>
<evidence type="ECO:0000256" key="4">
    <source>
        <dbReference type="ARBA" id="ARBA00022741"/>
    </source>
</evidence>
<feature type="domain" description="Disease resistance N-terminal" evidence="8">
    <location>
        <begin position="6"/>
        <end position="91"/>
    </location>
</feature>
<dbReference type="Proteomes" id="UP000826271">
    <property type="component" value="Unassembled WGS sequence"/>
</dbReference>
<dbReference type="InterPro" id="IPR032675">
    <property type="entry name" value="LRR_dom_sf"/>
</dbReference>
<dbReference type="InterPro" id="IPR041118">
    <property type="entry name" value="Rx_N"/>
</dbReference>
<dbReference type="AlphaFoldDB" id="A0AAV6WS05"/>
<evidence type="ECO:0000259" key="7">
    <source>
        <dbReference type="Pfam" id="PF00931"/>
    </source>
</evidence>
<dbReference type="Gene3D" id="1.10.10.10">
    <property type="entry name" value="Winged helix-like DNA-binding domain superfamily/Winged helix DNA-binding domain"/>
    <property type="match status" value="1"/>
</dbReference>
<dbReference type="Pfam" id="PF00931">
    <property type="entry name" value="NB-ARC"/>
    <property type="match status" value="1"/>
</dbReference>
<evidence type="ECO:0000256" key="5">
    <source>
        <dbReference type="ARBA" id="ARBA00022821"/>
    </source>
</evidence>
<dbReference type="PRINTS" id="PR00364">
    <property type="entry name" value="DISEASERSIST"/>
</dbReference>
<evidence type="ECO:0000259" key="8">
    <source>
        <dbReference type="Pfam" id="PF18052"/>
    </source>
</evidence>
<dbReference type="SUPFAM" id="SSF52058">
    <property type="entry name" value="L domain-like"/>
    <property type="match status" value="1"/>
</dbReference>
<keyword evidence="4" id="KW-0547">Nucleotide-binding</keyword>
<dbReference type="InterPro" id="IPR038005">
    <property type="entry name" value="RX-like_CC"/>
</dbReference>